<dbReference type="SMART" id="SM00327">
    <property type="entry name" value="VWA"/>
    <property type="match status" value="1"/>
</dbReference>
<dbReference type="Pfam" id="PF00353">
    <property type="entry name" value="HemolysinCabind"/>
    <property type="match status" value="4"/>
</dbReference>
<accession>A0ABR8BMA5</accession>
<dbReference type="NCBIfam" id="TIGR01965">
    <property type="entry name" value="VCBS_repeat"/>
    <property type="match status" value="1"/>
</dbReference>
<dbReference type="InterPro" id="IPR001343">
    <property type="entry name" value="Hemolysn_Ca-bd"/>
</dbReference>
<feature type="domain" description="VWFA" evidence="10">
    <location>
        <begin position="505"/>
        <end position="732"/>
    </location>
</feature>
<dbReference type="PROSITE" id="PS50234">
    <property type="entry name" value="VWFA"/>
    <property type="match status" value="1"/>
</dbReference>
<comment type="subcellular location">
    <subcellularLocation>
        <location evidence="1">Membrane</location>
    </subcellularLocation>
    <subcellularLocation>
        <location evidence="2">Secreted</location>
    </subcellularLocation>
</comment>
<dbReference type="RefSeq" id="WP_190572007.1">
    <property type="nucleotide sequence ID" value="NZ_JACJQL010000085.1"/>
</dbReference>
<evidence type="ECO:0000256" key="7">
    <source>
        <dbReference type="ARBA" id="ARBA00023026"/>
    </source>
</evidence>
<evidence type="ECO:0000313" key="12">
    <source>
        <dbReference type="Proteomes" id="UP000621307"/>
    </source>
</evidence>
<keyword evidence="8" id="KW-0472">Membrane</keyword>
<evidence type="ECO:0000256" key="6">
    <source>
        <dbReference type="ARBA" id="ARBA00022737"/>
    </source>
</evidence>
<dbReference type="PANTHER" id="PTHR38340">
    <property type="entry name" value="S-LAYER PROTEIN"/>
    <property type="match status" value="1"/>
</dbReference>
<dbReference type="SUPFAM" id="SSF53300">
    <property type="entry name" value="vWA-like"/>
    <property type="match status" value="1"/>
</dbReference>
<keyword evidence="4" id="KW-0800">Toxin</keyword>
<dbReference type="InterPro" id="IPR011049">
    <property type="entry name" value="Serralysin-like_metalloprot_C"/>
</dbReference>
<dbReference type="Gene3D" id="2.60.40.3440">
    <property type="match status" value="1"/>
</dbReference>
<keyword evidence="6" id="KW-0677">Repeat</keyword>
<reference evidence="11 12" key="1">
    <citation type="journal article" date="2020" name="ISME J.">
        <title>Comparative genomics reveals insights into cyanobacterial evolution and habitat adaptation.</title>
        <authorList>
            <person name="Chen M.Y."/>
            <person name="Teng W.K."/>
            <person name="Zhao L."/>
            <person name="Hu C.X."/>
            <person name="Zhou Y.K."/>
            <person name="Han B.P."/>
            <person name="Song L.R."/>
            <person name="Shu W.S."/>
        </authorList>
    </citation>
    <scope>NUCLEOTIDE SEQUENCE [LARGE SCALE GENOMIC DNA]</scope>
    <source>
        <strain evidence="11 12">FACHB-3921</strain>
    </source>
</reference>
<gene>
    <name evidence="11" type="ORF">H6G14_28975</name>
</gene>
<evidence type="ECO:0000256" key="8">
    <source>
        <dbReference type="ARBA" id="ARBA00023136"/>
    </source>
</evidence>
<dbReference type="SUPFAM" id="SSF51120">
    <property type="entry name" value="beta-Roll"/>
    <property type="match status" value="2"/>
</dbReference>
<proteinExistence type="predicted"/>
<dbReference type="InterPro" id="IPR010221">
    <property type="entry name" value="VCBS_dom"/>
</dbReference>
<evidence type="ECO:0000256" key="5">
    <source>
        <dbReference type="ARBA" id="ARBA00022729"/>
    </source>
</evidence>
<evidence type="ECO:0000256" key="3">
    <source>
        <dbReference type="ARBA" id="ARBA00022525"/>
    </source>
</evidence>
<dbReference type="Gene3D" id="2.150.10.10">
    <property type="entry name" value="Serralysin-like metalloprotease, C-terminal"/>
    <property type="match status" value="3"/>
</dbReference>
<sequence length="981" mass="103565">MDSNVSLTVDGNLRLTDKELNILEALLKAGDRGAFHYVYSELADNGDARLTAKISTFSDTVGGIAFASNWWLQLRFGKDAPDFSLATAYPGIYYLSQQVAESILNAVKQDISSGGTGKLTDEEHFQAAANAWRNKGQINQFPGNFLDAAGFTEIEGVDVNFLDIPLFEVFTLFDKGNPGIGASRFGSLFGRYTGKRIDDFLSDSKYSIVDVPGGQLVIDEQGRTTATFISKQPEDFLAGFTNSAFELGNSIWTQTTLIDNRIILDIFQVGDINETLPPDAEIYQAARRGFTEFNLGYNGDVNPITTNTGIGSPTISIRASGTSGADILFGQDSTLGFGGDDTLEGGDGNDLILGSGGDDVLLGGNGDDVVWGQAGDDDLQGNAGNDLLRGGEGKDTLDGGDGDDILDGGDINVSSEDDGDELFGGAGNDHLIGGAGNDTLDGGDGEEDIAIYSGDYKDYKLTLSADFKTVTITHNSGTQEDGTDTLTNIEFAQFKDRKVPLKGLDLAFVIDTTGSMFDDIAAVKASANSIINTIFDDSFPFSRIAVVGYNDPGTNTFLSFTDQEEIEDRKTAAVNAINSISVGGGGDFPEAVNAGLIRALSGGAGRWNEEAVSRTIILFGDAPAKDTELRSQVVQLASNVEVSINGGLRAFSISGDIKTSNVTEGLARTSFTLSAVNAEDVEVKIPVQIFTIIIGNNSRTIADFTSLTEATGGKSFRAADAREIVSAILDAIDEATQAPVALGDSINTDTATILAIDVLANDSDPNADPLTITKIQNQDITTGNQITLSSGAVITLNPNGTLTYNPNGQFDFLAVGQKATDTFTYSITDGKGGTDTATVSIELTKAINEISGTSGRDELTGTSNSDRIIGLQGADRLTGGSGNDQFVYTSIRDRGDTITDFEVGKDNIVLTQLLDSLVTGGYNGTNAIADGYVKVVQGNSTSNFNVQIDTDGFGSGDIFRPFITVNLTNSATFNNPSNFVF</sequence>
<organism evidence="11 12">
    <name type="scientific">Nostoc parmelioides FACHB-3921</name>
    <dbReference type="NCBI Taxonomy" id="2692909"/>
    <lineage>
        <taxon>Bacteria</taxon>
        <taxon>Bacillati</taxon>
        <taxon>Cyanobacteriota</taxon>
        <taxon>Cyanophyceae</taxon>
        <taxon>Nostocales</taxon>
        <taxon>Nostocaceae</taxon>
        <taxon>Nostoc</taxon>
    </lineage>
</organism>
<feature type="region of interest" description="Disordered" evidence="9">
    <location>
        <begin position="372"/>
        <end position="403"/>
    </location>
</feature>
<evidence type="ECO:0000259" key="10">
    <source>
        <dbReference type="PROSITE" id="PS50234"/>
    </source>
</evidence>
<protein>
    <submittedName>
        <fullName evidence="11">Cadherin-like domain-containing protein</fullName>
    </submittedName>
</protein>
<evidence type="ECO:0000256" key="1">
    <source>
        <dbReference type="ARBA" id="ARBA00004370"/>
    </source>
</evidence>
<evidence type="ECO:0000313" key="11">
    <source>
        <dbReference type="EMBL" id="MBD2255253.1"/>
    </source>
</evidence>
<dbReference type="Gene3D" id="3.40.50.410">
    <property type="entry name" value="von Willebrand factor, type A domain"/>
    <property type="match status" value="1"/>
</dbReference>
<dbReference type="InterPro" id="IPR056861">
    <property type="entry name" value="HMCN1-like_VWA"/>
</dbReference>
<evidence type="ECO:0000256" key="2">
    <source>
        <dbReference type="ARBA" id="ARBA00004613"/>
    </source>
</evidence>
<dbReference type="Pfam" id="PF25106">
    <property type="entry name" value="VWA_4"/>
    <property type="match status" value="1"/>
</dbReference>
<evidence type="ECO:0000256" key="9">
    <source>
        <dbReference type="SAM" id="MobiDB-lite"/>
    </source>
</evidence>
<evidence type="ECO:0000256" key="4">
    <source>
        <dbReference type="ARBA" id="ARBA00022656"/>
    </source>
</evidence>
<name>A0ABR8BMA5_9NOSO</name>
<keyword evidence="5" id="KW-0732">Signal</keyword>
<dbReference type="EMBL" id="JACJQL010000085">
    <property type="protein sequence ID" value="MBD2255253.1"/>
    <property type="molecule type" value="Genomic_DNA"/>
</dbReference>
<keyword evidence="7" id="KW-0843">Virulence</keyword>
<dbReference type="PRINTS" id="PR00313">
    <property type="entry name" value="CABNDNGRPT"/>
</dbReference>
<dbReference type="Pfam" id="PF17963">
    <property type="entry name" value="Big_9"/>
    <property type="match status" value="1"/>
</dbReference>
<dbReference type="InterPro" id="IPR002035">
    <property type="entry name" value="VWF_A"/>
</dbReference>
<keyword evidence="12" id="KW-1185">Reference proteome</keyword>
<dbReference type="CDD" id="cd00198">
    <property type="entry name" value="vWFA"/>
    <property type="match status" value="1"/>
</dbReference>
<dbReference type="Proteomes" id="UP000621307">
    <property type="component" value="Unassembled WGS sequence"/>
</dbReference>
<comment type="caution">
    <text evidence="11">The sequence shown here is derived from an EMBL/GenBank/DDBJ whole genome shotgun (WGS) entry which is preliminary data.</text>
</comment>
<keyword evidence="3" id="KW-0964">Secreted</keyword>
<dbReference type="PANTHER" id="PTHR38340:SF1">
    <property type="entry name" value="S-LAYER PROTEIN"/>
    <property type="match status" value="1"/>
</dbReference>
<dbReference type="InterPro" id="IPR018511">
    <property type="entry name" value="Hemolysin-typ_Ca-bd_CS"/>
</dbReference>
<dbReference type="InterPro" id="IPR003995">
    <property type="entry name" value="RTX_toxin_determinant-A"/>
</dbReference>
<dbReference type="PRINTS" id="PR01488">
    <property type="entry name" value="RTXTOXINA"/>
</dbReference>
<dbReference type="InterPro" id="IPR050557">
    <property type="entry name" value="RTX_toxin/Mannuronan_C5-epim"/>
</dbReference>
<dbReference type="PROSITE" id="PS00330">
    <property type="entry name" value="HEMOLYSIN_CALCIUM"/>
    <property type="match status" value="4"/>
</dbReference>
<dbReference type="InterPro" id="IPR036465">
    <property type="entry name" value="vWFA_dom_sf"/>
</dbReference>